<gene>
    <name evidence="9" type="ORF">B9G98_00644</name>
</gene>
<dbReference type="GO" id="GO:0000978">
    <property type="term" value="F:RNA polymerase II cis-regulatory region sequence-specific DNA binding"/>
    <property type="evidence" value="ECO:0007669"/>
    <property type="project" value="TreeGrafter"/>
</dbReference>
<feature type="region of interest" description="Disordered" evidence="7">
    <location>
        <begin position="628"/>
        <end position="649"/>
    </location>
</feature>
<feature type="region of interest" description="Disordered" evidence="7">
    <location>
        <begin position="376"/>
        <end position="396"/>
    </location>
</feature>
<dbReference type="InterPro" id="IPR000818">
    <property type="entry name" value="TEA/ATTS_dom"/>
</dbReference>
<dbReference type="Proteomes" id="UP000238350">
    <property type="component" value="Unassembled WGS sequence"/>
</dbReference>
<proteinExistence type="inferred from homology"/>
<dbReference type="AlphaFoldDB" id="A0A2T0FDE7"/>
<feature type="compositionally biased region" description="Polar residues" evidence="7">
    <location>
        <begin position="81"/>
        <end position="99"/>
    </location>
</feature>
<feature type="region of interest" description="Disordered" evidence="7">
    <location>
        <begin position="288"/>
        <end position="321"/>
    </location>
</feature>
<dbReference type="Gene3D" id="6.10.20.40">
    <property type="entry name" value="TEA/ATTS domain"/>
    <property type="match status" value="1"/>
</dbReference>
<evidence type="ECO:0000256" key="3">
    <source>
        <dbReference type="ARBA" id="ARBA00023015"/>
    </source>
</evidence>
<dbReference type="PANTHER" id="PTHR11834">
    <property type="entry name" value="TRANSCRIPTIONAL ENHANCER FACTOR TEF RELATED"/>
    <property type="match status" value="1"/>
</dbReference>
<dbReference type="InterPro" id="IPR038096">
    <property type="entry name" value="TEA/ATTS_sf"/>
</dbReference>
<feature type="region of interest" description="Disordered" evidence="7">
    <location>
        <begin position="80"/>
        <end position="147"/>
    </location>
</feature>
<dbReference type="OrthoDB" id="10006572at2759"/>
<organism evidence="9 10">
    <name type="scientific">Wickerhamiella sorbophila</name>
    <dbReference type="NCBI Taxonomy" id="45607"/>
    <lineage>
        <taxon>Eukaryota</taxon>
        <taxon>Fungi</taxon>
        <taxon>Dikarya</taxon>
        <taxon>Ascomycota</taxon>
        <taxon>Saccharomycotina</taxon>
        <taxon>Dipodascomycetes</taxon>
        <taxon>Dipodascales</taxon>
        <taxon>Trichomonascaceae</taxon>
        <taxon>Wickerhamiella</taxon>
    </lineage>
</organism>
<evidence type="ECO:0000256" key="4">
    <source>
        <dbReference type="ARBA" id="ARBA00023163"/>
    </source>
</evidence>
<keyword evidence="4" id="KW-0804">Transcription</keyword>
<dbReference type="PROSITE" id="PS00554">
    <property type="entry name" value="TEA_1"/>
    <property type="match status" value="1"/>
</dbReference>
<comment type="caution">
    <text evidence="9">The sequence shown here is derived from an EMBL/GenBank/DDBJ whole genome shotgun (WGS) entry which is preliminary data.</text>
</comment>
<comment type="similarity">
    <text evidence="2">Belongs to the TEC1 family.</text>
</comment>
<evidence type="ECO:0000256" key="2">
    <source>
        <dbReference type="ARBA" id="ARBA00008421"/>
    </source>
</evidence>
<comment type="subcellular location">
    <subcellularLocation>
        <location evidence="1">Nucleus</location>
    </subcellularLocation>
</comment>
<evidence type="ECO:0000313" key="10">
    <source>
        <dbReference type="Proteomes" id="UP000238350"/>
    </source>
</evidence>
<dbReference type="GeneID" id="36514393"/>
<dbReference type="RefSeq" id="XP_024662970.1">
    <property type="nucleotide sequence ID" value="XM_024807202.1"/>
</dbReference>
<evidence type="ECO:0000256" key="6">
    <source>
        <dbReference type="PROSITE-ProRule" id="PRU00505"/>
    </source>
</evidence>
<evidence type="ECO:0000256" key="7">
    <source>
        <dbReference type="SAM" id="MobiDB-lite"/>
    </source>
</evidence>
<evidence type="ECO:0000259" key="8">
    <source>
        <dbReference type="PROSITE" id="PS51088"/>
    </source>
</evidence>
<dbReference type="GO" id="GO:0005667">
    <property type="term" value="C:transcription regulator complex"/>
    <property type="evidence" value="ECO:0007669"/>
    <property type="project" value="TreeGrafter"/>
</dbReference>
<dbReference type="GO" id="GO:0000981">
    <property type="term" value="F:DNA-binding transcription factor activity, RNA polymerase II-specific"/>
    <property type="evidence" value="ECO:0007669"/>
    <property type="project" value="TreeGrafter"/>
</dbReference>
<evidence type="ECO:0000256" key="5">
    <source>
        <dbReference type="ARBA" id="ARBA00023242"/>
    </source>
</evidence>
<feature type="domain" description="TEA" evidence="8">
    <location>
        <begin position="167"/>
        <end position="241"/>
    </location>
</feature>
<keyword evidence="3" id="KW-0805">Transcription regulation</keyword>
<evidence type="ECO:0000256" key="1">
    <source>
        <dbReference type="ARBA" id="ARBA00004123"/>
    </source>
</evidence>
<reference evidence="9 10" key="1">
    <citation type="submission" date="2017-04" db="EMBL/GenBank/DDBJ databases">
        <title>Genome sequencing of [Candida] sorbophila.</title>
        <authorList>
            <person name="Ahn J.O."/>
        </authorList>
    </citation>
    <scope>NUCLEOTIDE SEQUENCE [LARGE SCALE GENOMIC DNA]</scope>
    <source>
        <strain evidence="9 10">DS02</strain>
    </source>
</reference>
<feature type="compositionally biased region" description="Polar residues" evidence="7">
    <location>
        <begin position="628"/>
        <end position="641"/>
    </location>
</feature>
<keyword evidence="10" id="KW-1185">Reference proteome</keyword>
<dbReference type="EMBL" id="NDIQ01000001">
    <property type="protein sequence ID" value="PRT53024.1"/>
    <property type="molecule type" value="Genomic_DNA"/>
</dbReference>
<dbReference type="InterPro" id="IPR050937">
    <property type="entry name" value="TEC1_TEAD_TF"/>
</dbReference>
<keyword evidence="5" id="KW-0539">Nucleus</keyword>
<dbReference type="STRING" id="45607.A0A2T0FDE7"/>
<dbReference type="Pfam" id="PF01285">
    <property type="entry name" value="TEA"/>
    <property type="match status" value="1"/>
</dbReference>
<dbReference type="PANTHER" id="PTHR11834:SF0">
    <property type="entry name" value="PROTEIN SCALLOPED"/>
    <property type="match status" value="1"/>
</dbReference>
<dbReference type="PROSITE" id="PS51088">
    <property type="entry name" value="TEA_2"/>
    <property type="match status" value="1"/>
</dbReference>
<name>A0A2T0FDE7_9ASCO</name>
<accession>A0A2T0FDE7</accession>
<dbReference type="PRINTS" id="PR00065">
    <property type="entry name" value="TEADOMAIN"/>
</dbReference>
<feature type="DNA-binding region" description="TEA" evidence="6">
    <location>
        <begin position="167"/>
        <end position="241"/>
    </location>
</feature>
<dbReference type="GO" id="GO:0005634">
    <property type="term" value="C:nucleus"/>
    <property type="evidence" value="ECO:0007669"/>
    <property type="project" value="UniProtKB-SubCell"/>
</dbReference>
<feature type="compositionally biased region" description="Polar residues" evidence="7">
    <location>
        <begin position="305"/>
        <end position="315"/>
    </location>
</feature>
<sequence length="784" mass="85700">MPKAEDRMISGPQSLSRVPQTPLAHRLGSHQLPTQNTQLLPSALEVTPPHTAYHDKYRDMRQMMPVANRADRSASLARTMITPNSTKRSNPPESNQSVTWRPAPGLPAPPEFRINTLNVSTAPAGPQPPSGPERPASASPTAQVDPNAPVTDLEVYMGYLARQKRVPATRFMVWSKEVEEAFMEAIKLIPRVGRRKITVGGKLRGRNELIADYIYKKTKKRRTRKQVSSHIQVLKHVLKDDETFMAMVADPPETEPTDGTSGELFDQLIAKLSAESFDDFVSKLRNKDADDANNGSDGGSEPLPQASSSASSGTPPNAHMPTIKEELETSSPPPMFQPAPLEPVQIELSTPRRGVSNNFVHNLGLQHPPFDWTSSQLATPPHPGRRGHRRGQSSLDLGGERVVPVSFRLARAGDHPHIFTNLLRPQYESPNAPKQFSQLASRFEEVAKMQLNNIILPSTPVIHCLSKLDVNAARSGYERPTLSVDAGFVVSGFTPFNLLFSPAPASPAGFERVPNHRWACVTKVYSMGRCLLSVRDEVPSQENIYQGTERLQLPFTTDFWSPFLEGFTGQADRTKNPDLAISAVTVTQAVYCERKGQDAPHLAFIVLYEFERARDPFSARTIFRRVRTSPSPAQGPTNVSAGPTIATGPGSGSGTPVALLNMHSMHNVPSNIHDAVHPDGLMGSLGSPGPAAHSGQHIGGLLPQSLGSPRRGIEAPIARSMSTVGVYHPPPMGHMNLPPEPISATAAPSDFAPFMFEPEPIARSMTAFEPMNWSNDIQDWCIFE</sequence>
<evidence type="ECO:0000313" key="9">
    <source>
        <dbReference type="EMBL" id="PRT53024.1"/>
    </source>
</evidence>
<protein>
    <recommendedName>
        <fullName evidence="8">TEA domain-containing protein</fullName>
    </recommendedName>
</protein>
<dbReference type="SMART" id="SM00426">
    <property type="entry name" value="TEA"/>
    <property type="match status" value="1"/>
</dbReference>